<sequence length="39" mass="4449">MEKVSDRTTLSTTGYQMTMDRLNNPEKSDADALMTIRRA</sequence>
<name>A0A0N8RGK3_PSEA0</name>
<accession>A0A0N8RGK3</accession>
<dbReference type="PATRIC" id="fig|129137.4.peg.5574"/>
<evidence type="ECO:0000313" key="4">
    <source>
        <dbReference type="Proteomes" id="UP000050490"/>
    </source>
</evidence>
<feature type="compositionally biased region" description="Polar residues" evidence="1">
    <location>
        <begin position="7"/>
        <end position="16"/>
    </location>
</feature>
<evidence type="ECO:0000313" key="2">
    <source>
        <dbReference type="EMBL" id="KPX26231.1"/>
    </source>
</evidence>
<dbReference type="Proteomes" id="UP000050490">
    <property type="component" value="Unassembled WGS sequence"/>
</dbReference>
<dbReference type="Proteomes" id="UP000272627">
    <property type="component" value="Unassembled WGS sequence"/>
</dbReference>
<organism evidence="2 4">
    <name type="scientific">Pseudomonas amygdali pv. eriobotryae</name>
    <dbReference type="NCBI Taxonomy" id="129137"/>
    <lineage>
        <taxon>Bacteria</taxon>
        <taxon>Pseudomonadati</taxon>
        <taxon>Pseudomonadota</taxon>
        <taxon>Gammaproteobacteria</taxon>
        <taxon>Pseudomonadales</taxon>
        <taxon>Pseudomonadaceae</taxon>
        <taxon>Pseudomonas</taxon>
        <taxon>Pseudomonas amygdali</taxon>
    </lineage>
</organism>
<reference evidence="3 5" key="2">
    <citation type="submission" date="2018-08" db="EMBL/GenBank/DDBJ databases">
        <title>Recombination of ecologically and evolutionarily significant loci maintains genetic cohesion in the Pseudomonas syringae species complex.</title>
        <authorList>
            <person name="Dillon M."/>
            <person name="Thakur S."/>
            <person name="Almeida R.N.D."/>
            <person name="Weir B.S."/>
            <person name="Guttman D.S."/>
        </authorList>
    </citation>
    <scope>NUCLEOTIDE SEQUENCE [LARGE SCALE GENOMIC DNA]</scope>
    <source>
        <strain evidence="3 5">ICMP 8636</strain>
    </source>
</reference>
<evidence type="ECO:0000313" key="5">
    <source>
        <dbReference type="Proteomes" id="UP000272627"/>
    </source>
</evidence>
<gene>
    <name evidence="2" type="ORF">ALO70_05549</name>
    <name evidence="3" type="ORF">ALQ86_05138</name>
</gene>
<dbReference type="AlphaFoldDB" id="A0A0N8RGK3"/>
<comment type="caution">
    <text evidence="2">The sequence shown here is derived from an EMBL/GenBank/DDBJ whole genome shotgun (WGS) entry which is preliminary data.</text>
</comment>
<reference evidence="2 4" key="1">
    <citation type="submission" date="2015-09" db="EMBL/GenBank/DDBJ databases">
        <title>Genome announcement of multiple Pseudomonas syringae strains.</title>
        <authorList>
            <person name="Thakur S."/>
            <person name="Wang P.W."/>
            <person name="Gong Y."/>
            <person name="Weir B.S."/>
            <person name="Guttman D.S."/>
        </authorList>
    </citation>
    <scope>NUCLEOTIDE SEQUENCE [LARGE SCALE GENOMIC DNA]</scope>
    <source>
        <strain evidence="2 4">ICMP4455</strain>
    </source>
</reference>
<evidence type="ECO:0000313" key="3">
    <source>
        <dbReference type="EMBL" id="RML95592.1"/>
    </source>
</evidence>
<dbReference type="EMBL" id="RBOA01000453">
    <property type="protein sequence ID" value="RML95592.1"/>
    <property type="molecule type" value="Genomic_DNA"/>
</dbReference>
<dbReference type="EMBL" id="LJQI01000276">
    <property type="protein sequence ID" value="KPX26231.1"/>
    <property type="molecule type" value="Genomic_DNA"/>
</dbReference>
<protein>
    <submittedName>
        <fullName evidence="2">Type III effector HopE1</fullName>
    </submittedName>
</protein>
<feature type="region of interest" description="Disordered" evidence="1">
    <location>
        <begin position="1"/>
        <end position="39"/>
    </location>
</feature>
<proteinExistence type="predicted"/>
<evidence type="ECO:0000256" key="1">
    <source>
        <dbReference type="SAM" id="MobiDB-lite"/>
    </source>
</evidence>